<reference evidence="2 3" key="1">
    <citation type="submission" date="2023-09" db="EMBL/GenBank/DDBJ databases">
        <title>Micromonospora halotolerans DSM 45598 genome sequence.</title>
        <authorList>
            <person name="Mo P."/>
        </authorList>
    </citation>
    <scope>NUCLEOTIDE SEQUENCE [LARGE SCALE GENOMIC DNA]</scope>
    <source>
        <strain evidence="2 3">DSM 45598</strain>
    </source>
</reference>
<feature type="region of interest" description="Disordered" evidence="1">
    <location>
        <begin position="1"/>
        <end position="25"/>
    </location>
</feature>
<proteinExistence type="predicted"/>
<dbReference type="EMBL" id="CP134876">
    <property type="protein sequence ID" value="WNM40932.1"/>
    <property type="molecule type" value="Genomic_DNA"/>
</dbReference>
<name>A0ABZ0A1A8_9ACTN</name>
<evidence type="ECO:0000313" key="3">
    <source>
        <dbReference type="Proteomes" id="UP001303001"/>
    </source>
</evidence>
<evidence type="ECO:0000313" key="2">
    <source>
        <dbReference type="EMBL" id="WNM40932.1"/>
    </source>
</evidence>
<protein>
    <recommendedName>
        <fullName evidence="4">Lipoprotein</fullName>
    </recommendedName>
</protein>
<gene>
    <name evidence="2" type="ORF">RMN56_06160</name>
</gene>
<evidence type="ECO:0008006" key="4">
    <source>
        <dbReference type="Google" id="ProtNLM"/>
    </source>
</evidence>
<dbReference type="Proteomes" id="UP001303001">
    <property type="component" value="Chromosome"/>
</dbReference>
<dbReference type="RefSeq" id="WP_313722869.1">
    <property type="nucleotide sequence ID" value="NZ_CP134876.1"/>
</dbReference>
<feature type="region of interest" description="Disordered" evidence="1">
    <location>
        <begin position="188"/>
        <end position="218"/>
    </location>
</feature>
<keyword evidence="3" id="KW-1185">Reference proteome</keyword>
<feature type="region of interest" description="Disordered" evidence="1">
    <location>
        <begin position="482"/>
        <end position="507"/>
    </location>
</feature>
<sequence length="507" mass="52139">MLAGSGCSAGRTGGSGPAPGRTSGYAVAGTELTENEFRYGLAPRPHRDVTYQPDVVLIGGGADAVRSVTADGLTWTIDAKATGASKLSPGKVMFVTSRGVGRVVDAQRAGDAIAVTIAPVEFTEVIRDGTFVGEQPVELDNAISYSSEGAPWTDEAAVAAAAPATAAPAAAPVSAGAVVRPAAFTEGALGEAPAPGPGDKERVEMPRPATGAPKNTRSNGFTVVPKCCRGGVGADLTYDDSEIRIFGSFMVLMDKPRARFHLAVSDGRVTVAELQVLGGSGLRIDLEGASKVGTARQIDRQFTVPVDFSVPVGLVLGVPFSFTVTQTVLVKTAFSAKDGNVKAAGEYAINGAVGFGYRNGSWGLHKVQGPFIRSSLIDSIRGPSVGANGMLLAFKTQFSIGFGAAGFSAGLNVALTVSTGVARGSALDQFFPAAPGTRDIGCRGASLTIDMSYNVGYTIPAIIANVINFFLRVFGAEPIPRTGGIPNPPETEKLFEATQYDPPSCTS</sequence>
<accession>A0ABZ0A1A8</accession>
<organism evidence="2 3">
    <name type="scientific">Micromonospora halotolerans</name>
    <dbReference type="NCBI Taxonomy" id="709879"/>
    <lineage>
        <taxon>Bacteria</taxon>
        <taxon>Bacillati</taxon>
        <taxon>Actinomycetota</taxon>
        <taxon>Actinomycetes</taxon>
        <taxon>Micromonosporales</taxon>
        <taxon>Micromonosporaceae</taxon>
        <taxon>Micromonospora</taxon>
    </lineage>
</organism>
<evidence type="ECO:0000256" key="1">
    <source>
        <dbReference type="SAM" id="MobiDB-lite"/>
    </source>
</evidence>